<keyword evidence="3" id="KW-0808">Transferase</keyword>
<evidence type="ECO:0000256" key="2">
    <source>
        <dbReference type="ARBA" id="ARBA00022676"/>
    </source>
</evidence>
<proteinExistence type="inferred from homology"/>
<dbReference type="CDD" id="cd06532">
    <property type="entry name" value="Glyco_transf_25"/>
    <property type="match status" value="1"/>
</dbReference>
<dbReference type="Gene3D" id="3.90.550.10">
    <property type="entry name" value="Spore Coat Polysaccharide Biosynthesis Protein SpsA, Chain A"/>
    <property type="match status" value="1"/>
</dbReference>
<accession>A0A4V3SE10</accession>
<gene>
    <name evidence="6" type="ORF">CRM22_007268</name>
</gene>
<sequence>MGKAHKHPPGKTTSSTKLENSNNTQAVNSPINTHRSQPKNFQKVSSSTKDLIKHMSMKAVLFLILCMAIRVIYTHSYEATLEHRQTNAQKPDVDTEAPMGIHDDNPTLCVQAGYTVVLPPTVFIGVLVRNKAHALPYFLHGLEMQDYLTKRVQLLFLADNSIDDSVNVISQWIDSVSERYHQVNLEIGGDYLAHSKMWSTEHYEHVALLRQRLLNAARKSWADFYLTIDADVILMNPGTLKHLIESAQNPGKIVSELRDPLPVISPLMNCTSSEFYSNFWGAMTETGYYARSDTYFDIQRRLVIGLFEVPMVHSIFLVNLRHKLSDNLRYFPPPFGYKGPLDDLIIFARSAQLSHVPFYLDNREFYGYLPAPVDESDVFGPGSPTEQWLRREVELFVHLRLEVLIDQEDSMRVLPSESLKDVAENHLPPRSKLGFDEVYYINLLRRKDRRAKMEYFLDQLGIAARHVVAVDGMLLTSENITKLGIKQLPGYADPYHKRALKFGEIGCFLSHYRLWREMEDRGYERIMILEDDVRFAPGFVRNLAGVLSEADTIKPDWELIYIGRKRMSKHEKRVPGTSNLAYPDYTYWTLGYLLKRSGARKLLAQDPLRRMVAVDEYLPIMFDRHPQKAWLEQFKPRNLVALSAEPLLVEPQRYTGEKHYVSDTEDSEVLSDK</sequence>
<evidence type="ECO:0000256" key="1">
    <source>
        <dbReference type="ARBA" id="ARBA00006721"/>
    </source>
</evidence>
<comment type="similarity">
    <text evidence="1">Belongs to the glycosyltransferase 25 family.</text>
</comment>
<feature type="domain" description="Glycosyl transferase family 25" evidence="5">
    <location>
        <begin position="436"/>
        <end position="616"/>
    </location>
</feature>
<feature type="compositionally biased region" description="Polar residues" evidence="4">
    <location>
        <begin position="11"/>
        <end position="42"/>
    </location>
</feature>
<organism evidence="6 7">
    <name type="scientific">Opisthorchis felineus</name>
    <dbReference type="NCBI Taxonomy" id="147828"/>
    <lineage>
        <taxon>Eukaryota</taxon>
        <taxon>Metazoa</taxon>
        <taxon>Spiralia</taxon>
        <taxon>Lophotrochozoa</taxon>
        <taxon>Platyhelminthes</taxon>
        <taxon>Trematoda</taxon>
        <taxon>Digenea</taxon>
        <taxon>Opisthorchiida</taxon>
        <taxon>Opisthorchiata</taxon>
        <taxon>Opisthorchiidae</taxon>
        <taxon>Opisthorchis</taxon>
    </lineage>
</organism>
<evidence type="ECO:0000259" key="5">
    <source>
        <dbReference type="Pfam" id="PF01755"/>
    </source>
</evidence>
<dbReference type="STRING" id="147828.A0A4V3SE10"/>
<evidence type="ECO:0000313" key="7">
    <source>
        <dbReference type="Proteomes" id="UP000308267"/>
    </source>
</evidence>
<keyword evidence="7" id="KW-1185">Reference proteome</keyword>
<dbReference type="InterPro" id="IPR050757">
    <property type="entry name" value="Collagen_mod_GT25"/>
</dbReference>
<reference evidence="6 7" key="1">
    <citation type="journal article" date="2019" name="BMC Genomics">
        <title>New insights from Opisthorchis felineus genome: update on genomics of the epidemiologically important liver flukes.</title>
        <authorList>
            <person name="Ershov N.I."/>
            <person name="Mordvinov V.A."/>
            <person name="Prokhortchouk E.B."/>
            <person name="Pakharukova M.Y."/>
            <person name="Gunbin K.V."/>
            <person name="Ustyantsev K."/>
            <person name="Genaev M.A."/>
            <person name="Blinov A.G."/>
            <person name="Mazur A."/>
            <person name="Boulygina E."/>
            <person name="Tsygankova S."/>
            <person name="Khrameeva E."/>
            <person name="Chekanov N."/>
            <person name="Fan G."/>
            <person name="Xiao A."/>
            <person name="Zhang H."/>
            <person name="Xu X."/>
            <person name="Yang H."/>
            <person name="Solovyev V."/>
            <person name="Lee S.M."/>
            <person name="Liu X."/>
            <person name="Afonnikov D.A."/>
            <person name="Skryabin K.G."/>
        </authorList>
    </citation>
    <scope>NUCLEOTIDE SEQUENCE [LARGE SCALE GENOMIC DNA]</scope>
    <source>
        <strain evidence="6">AK-0245</strain>
        <tissue evidence="6">Whole organism</tissue>
    </source>
</reference>
<dbReference type="SUPFAM" id="SSF53448">
    <property type="entry name" value="Nucleotide-diphospho-sugar transferases"/>
    <property type="match status" value="1"/>
</dbReference>
<evidence type="ECO:0000313" key="6">
    <source>
        <dbReference type="EMBL" id="TGZ62744.1"/>
    </source>
</evidence>
<dbReference type="EMBL" id="SJOL01007403">
    <property type="protein sequence ID" value="TGZ62744.1"/>
    <property type="molecule type" value="Genomic_DNA"/>
</dbReference>
<keyword evidence="2" id="KW-0328">Glycosyltransferase</keyword>
<dbReference type="PANTHER" id="PTHR10730:SF53">
    <property type="entry name" value="GLYCOSYLTRANSFERASE 25 FAMILY MEMBER"/>
    <property type="match status" value="1"/>
</dbReference>
<evidence type="ECO:0000256" key="3">
    <source>
        <dbReference type="ARBA" id="ARBA00022679"/>
    </source>
</evidence>
<comment type="caution">
    <text evidence="6">The sequence shown here is derived from an EMBL/GenBank/DDBJ whole genome shotgun (WGS) entry which is preliminary data.</text>
</comment>
<dbReference type="PANTHER" id="PTHR10730">
    <property type="entry name" value="PROCOLLAGEN-LYSINE,2-OXOGLUTARATE 5-DIOXYGENASE/GLYCOSYLTRANSFERASE 25 FAMILY MEMBER"/>
    <property type="match status" value="1"/>
</dbReference>
<dbReference type="OrthoDB" id="47375at2759"/>
<dbReference type="AlphaFoldDB" id="A0A4V3SE10"/>
<dbReference type="CDD" id="cd00761">
    <property type="entry name" value="Glyco_tranf_GTA_type"/>
    <property type="match status" value="1"/>
</dbReference>
<evidence type="ECO:0000256" key="4">
    <source>
        <dbReference type="SAM" id="MobiDB-lite"/>
    </source>
</evidence>
<dbReference type="GO" id="GO:0050211">
    <property type="term" value="F:procollagen galactosyltransferase activity"/>
    <property type="evidence" value="ECO:0007669"/>
    <property type="project" value="TreeGrafter"/>
</dbReference>
<feature type="region of interest" description="Disordered" evidence="4">
    <location>
        <begin position="1"/>
        <end position="42"/>
    </location>
</feature>
<protein>
    <recommendedName>
        <fullName evidence="5">Glycosyl transferase family 25 domain-containing protein</fullName>
    </recommendedName>
</protein>
<dbReference type="Pfam" id="PF01755">
    <property type="entry name" value="Glyco_transf_25"/>
    <property type="match status" value="1"/>
</dbReference>
<dbReference type="Proteomes" id="UP000308267">
    <property type="component" value="Unassembled WGS sequence"/>
</dbReference>
<name>A0A4V3SE10_OPIFE</name>
<dbReference type="InterPro" id="IPR002654">
    <property type="entry name" value="Glyco_trans_25"/>
</dbReference>
<dbReference type="InterPro" id="IPR029044">
    <property type="entry name" value="Nucleotide-diphossugar_trans"/>
</dbReference>